<dbReference type="EMBL" id="QOKZ01000002">
    <property type="protein sequence ID" value="RMC36406.1"/>
    <property type="molecule type" value="Genomic_DNA"/>
</dbReference>
<comment type="caution">
    <text evidence="3">The sequence shown here is derived from an EMBL/GenBank/DDBJ whole genome shotgun (WGS) entry which is preliminary data.</text>
</comment>
<reference evidence="3 4" key="1">
    <citation type="submission" date="2018-07" db="EMBL/GenBank/DDBJ databases">
        <authorList>
            <person name="Zhang Y."/>
            <person name="Wang L."/>
            <person name="Ma S."/>
        </authorList>
    </citation>
    <scope>NUCLEOTIDE SEQUENCE [LARGE SCALE GENOMIC DNA]</scope>
    <source>
        <strain evidence="3 4">4-2</strain>
    </source>
</reference>
<keyword evidence="4" id="KW-1185">Reference proteome</keyword>
<dbReference type="AlphaFoldDB" id="A0A3M0MFF0"/>
<dbReference type="OrthoDB" id="6305173at2"/>
<dbReference type="InterPro" id="IPR036844">
    <property type="entry name" value="Hint_dom_sf"/>
</dbReference>
<name>A0A3M0MFF0_9RHOB</name>
<dbReference type="Proteomes" id="UP000273516">
    <property type="component" value="Unassembled WGS sequence"/>
</dbReference>
<protein>
    <recommendedName>
        <fullName evidence="2">Hedgehog/Intein (Hint) domain-containing protein</fullName>
    </recommendedName>
</protein>
<accession>A0A3M0MFF0</accession>
<evidence type="ECO:0000259" key="2">
    <source>
        <dbReference type="Pfam" id="PF13403"/>
    </source>
</evidence>
<organism evidence="3 4">
    <name type="scientific">Paracoccus alkanivorans</name>
    <dbReference type="NCBI Taxonomy" id="2116655"/>
    <lineage>
        <taxon>Bacteria</taxon>
        <taxon>Pseudomonadati</taxon>
        <taxon>Pseudomonadota</taxon>
        <taxon>Alphaproteobacteria</taxon>
        <taxon>Rhodobacterales</taxon>
        <taxon>Paracoccaceae</taxon>
        <taxon>Paracoccus</taxon>
    </lineage>
</organism>
<gene>
    <name evidence="3" type="ORF">C9E81_06995</name>
</gene>
<evidence type="ECO:0000313" key="3">
    <source>
        <dbReference type="EMBL" id="RMC36406.1"/>
    </source>
</evidence>
<proteinExistence type="predicted"/>
<dbReference type="RefSeq" id="WP_122111575.1">
    <property type="nucleotide sequence ID" value="NZ_QOKZ01000002.1"/>
</dbReference>
<evidence type="ECO:0000256" key="1">
    <source>
        <dbReference type="SAM" id="MobiDB-lite"/>
    </source>
</evidence>
<feature type="region of interest" description="Disordered" evidence="1">
    <location>
        <begin position="50"/>
        <end position="71"/>
    </location>
</feature>
<sequence length="380" mass="42204">MVTRTYGTWGWVIDIPNNSGNDLENISPHTYKIGSGAVYRDDLAFRDTSANETDRPWIGDTDNDGGSPPGADEGVLVDGKFSQINEIARYNVEIELQKPGGKPEVLEYRFFIMQLDSDGANPGMTFIRPRDDDIQDMLSKGYKQTDVNSIRLVSKSTPSGSSEYGTLYADSFDQPFCYVEGTEILTKAGAQRVESLAPGDLVLTRDNGYQPVRWIGHRSLNAEQLAANPKLRPIRIRAGALGENTPSTDLLVSRQHRILIRSRIAQRMFGTSEVLVAAVQLLSFEGCEIVDDLDEVVYCHLLFDRHEIVIANGAEAESLFTGPEALKRVGPEAVAEIYALFPELRDHDYTPVAARPFPTYRDARSLLHRHDKSITQLVSA</sequence>
<dbReference type="Pfam" id="PF13403">
    <property type="entry name" value="Hint_2"/>
    <property type="match status" value="1"/>
</dbReference>
<evidence type="ECO:0000313" key="4">
    <source>
        <dbReference type="Proteomes" id="UP000273516"/>
    </source>
</evidence>
<dbReference type="InterPro" id="IPR028992">
    <property type="entry name" value="Hedgehog/Intein_dom"/>
</dbReference>
<dbReference type="SUPFAM" id="SSF51294">
    <property type="entry name" value="Hedgehog/intein (Hint) domain"/>
    <property type="match status" value="1"/>
</dbReference>
<feature type="domain" description="Hedgehog/Intein (Hint)" evidence="2">
    <location>
        <begin position="177"/>
        <end position="322"/>
    </location>
</feature>